<protein>
    <recommendedName>
        <fullName evidence="3">Right handed beta helix domain-containing protein</fullName>
    </recommendedName>
</protein>
<dbReference type="AlphaFoldDB" id="A0A919PNN5"/>
<evidence type="ECO:0008006" key="3">
    <source>
        <dbReference type="Google" id="ProtNLM"/>
    </source>
</evidence>
<evidence type="ECO:0000313" key="1">
    <source>
        <dbReference type="EMBL" id="GIG48090.1"/>
    </source>
</evidence>
<reference evidence="1" key="1">
    <citation type="submission" date="2021-01" db="EMBL/GenBank/DDBJ databases">
        <title>Whole genome shotgun sequence of Dactylosporangium siamense NBRC 106093.</title>
        <authorList>
            <person name="Komaki H."/>
            <person name="Tamura T."/>
        </authorList>
    </citation>
    <scope>NUCLEOTIDE SEQUENCE</scope>
    <source>
        <strain evidence="1">NBRC 106093</strain>
    </source>
</reference>
<dbReference type="RefSeq" id="WP_345005900.1">
    <property type="nucleotide sequence ID" value="NZ_BAAAVW010000021.1"/>
</dbReference>
<dbReference type="EMBL" id="BONQ01000094">
    <property type="protein sequence ID" value="GIG48090.1"/>
    <property type="molecule type" value="Genomic_DNA"/>
</dbReference>
<dbReference type="SUPFAM" id="SSF51126">
    <property type="entry name" value="Pectin lyase-like"/>
    <property type="match status" value="1"/>
</dbReference>
<dbReference type="SMART" id="SM00710">
    <property type="entry name" value="PbH1"/>
    <property type="match status" value="5"/>
</dbReference>
<dbReference type="InterPro" id="IPR006626">
    <property type="entry name" value="PbH1"/>
</dbReference>
<organism evidence="1 2">
    <name type="scientific">Dactylosporangium siamense</name>
    <dbReference type="NCBI Taxonomy" id="685454"/>
    <lineage>
        <taxon>Bacteria</taxon>
        <taxon>Bacillati</taxon>
        <taxon>Actinomycetota</taxon>
        <taxon>Actinomycetes</taxon>
        <taxon>Micromonosporales</taxon>
        <taxon>Micromonosporaceae</taxon>
        <taxon>Dactylosporangium</taxon>
    </lineage>
</organism>
<dbReference type="Gene3D" id="2.160.20.10">
    <property type="entry name" value="Single-stranded right-handed beta-helix, Pectin lyase-like"/>
    <property type="match status" value="1"/>
</dbReference>
<dbReference type="InterPro" id="IPR011050">
    <property type="entry name" value="Pectin_lyase_fold/virulence"/>
</dbReference>
<dbReference type="Proteomes" id="UP000660611">
    <property type="component" value="Unassembled WGS sequence"/>
</dbReference>
<accession>A0A919PNN5</accession>
<keyword evidence="2" id="KW-1185">Reference proteome</keyword>
<dbReference type="InterPro" id="IPR012334">
    <property type="entry name" value="Pectin_lyas_fold"/>
</dbReference>
<gene>
    <name evidence="1" type="ORF">Dsi01nite_061310</name>
</gene>
<proteinExistence type="predicted"/>
<name>A0A919PNN5_9ACTN</name>
<comment type="caution">
    <text evidence="1">The sequence shown here is derived from an EMBL/GenBank/DDBJ whole genome shotgun (WGS) entry which is preliminary data.</text>
</comment>
<sequence>MPSPYTVAGYPAAHNTGYPHGLPGDTRPKVTLTPYSGPMTITVDGTIIDGKDIAGHLEIRARNVTIRNSRIRVANVQAVTIVDDDARLRIEDTEIDGQGQDASRGGIALIGRTGFSLLRVNAHGSGDILRIDGWGEVQDSWLHDPNGVGGEQHNDVIQSTNAVHIRILHNRLENQHTQTSCILLKADLGSISDVVVDGNLMNGGGYSFYWYDANYKITNGKVTNNTFMRQSGGGYWPKGGYYGTQALQASTLPQWSNNTWNDSGQQIGM</sequence>
<evidence type="ECO:0000313" key="2">
    <source>
        <dbReference type="Proteomes" id="UP000660611"/>
    </source>
</evidence>